<proteinExistence type="predicted"/>
<dbReference type="PROSITE" id="PS50093">
    <property type="entry name" value="PKD"/>
    <property type="match status" value="1"/>
</dbReference>
<dbReference type="SUPFAM" id="SSF49299">
    <property type="entry name" value="PKD domain"/>
    <property type="match status" value="1"/>
</dbReference>
<comment type="subcellular location">
    <subcellularLocation>
        <location evidence="1">Membrane</location>
    </subcellularLocation>
</comment>
<dbReference type="InterPro" id="IPR002126">
    <property type="entry name" value="Cadherin-like_dom"/>
</dbReference>
<dbReference type="InterPro" id="IPR039808">
    <property type="entry name" value="Cadherin"/>
</dbReference>
<dbReference type="PROSITE" id="PS50268">
    <property type="entry name" value="CADHERIN_2"/>
    <property type="match status" value="2"/>
</dbReference>
<evidence type="ECO:0000313" key="7">
    <source>
        <dbReference type="EMBL" id="MBO0340851.1"/>
    </source>
</evidence>
<dbReference type="NCBIfam" id="TIGR02167">
    <property type="entry name" value="Liste_lipo_26"/>
    <property type="match status" value="2"/>
</dbReference>
<dbReference type="InterPro" id="IPR011889">
    <property type="entry name" value="Liste_lipo_26"/>
</dbReference>
<dbReference type="EMBL" id="JAFLNM010000001">
    <property type="protein sequence ID" value="MBO0340851.1"/>
    <property type="molecule type" value="Genomic_DNA"/>
</dbReference>
<sequence length="500" mass="54349">MTLKARRFSIALTALVLAWSCGKDHGREPVKNSVPVIEAQEFTVQEDIADTETIGTITATDADDDALTFTISENDNDLFEITEAGALSLASGKALDAESKVQHTITVSVTDGEETAKATVTIKVTTAPNVPPVIEDQEFTVQEDIADTETIGTVTATDADNDALTFTIIENENDLFEITEAGELSLSPGKNLDFETATEHVITVQVSDGEDTATATVTVKVENVIESVFEDPASFITVWKTDVDGELVRIGTRNEYTYDYTIGWGDGTVEEIATADTPFHIYATAGTYTVAIQGEFPAIWMFTENESALKLMGIEQWGSIQWKSFAYAFALCKNMEYHATDAPDLSNVTDMSYMFKDAISFSGDISGWDTSNVTTMEGMFQDATSFNGDISGWNTSNVTNMSFMFLLATSFNGNLGGWDIGSVTDMTSMLDNCGMSEANLSDTLISWNTFVENNNGPDGITLGLDNLSVCIENTDLIDAITNLVNNHSWVFTGQFLQQCN</sequence>
<dbReference type="Pfam" id="PF00028">
    <property type="entry name" value="Cadherin"/>
    <property type="match status" value="2"/>
</dbReference>
<dbReference type="SUPFAM" id="SSF49313">
    <property type="entry name" value="Cadherin-like"/>
    <property type="match status" value="2"/>
</dbReference>
<keyword evidence="8" id="KW-1185">Reference proteome</keyword>
<keyword evidence="2" id="KW-0677">Repeat</keyword>
<dbReference type="SMART" id="SM00112">
    <property type="entry name" value="CA"/>
    <property type="match status" value="2"/>
</dbReference>
<dbReference type="PANTHER" id="PTHR24027">
    <property type="entry name" value="CADHERIN-23"/>
    <property type="match status" value="1"/>
</dbReference>
<keyword evidence="4" id="KW-0472">Membrane</keyword>
<name>A0ABS3FCH0_9FLAO</name>
<keyword evidence="3" id="KW-0106">Calcium</keyword>
<evidence type="ECO:0000256" key="3">
    <source>
        <dbReference type="ARBA" id="ARBA00022837"/>
    </source>
</evidence>
<dbReference type="InterPro" id="IPR013783">
    <property type="entry name" value="Ig-like_fold"/>
</dbReference>
<evidence type="ECO:0000256" key="4">
    <source>
        <dbReference type="ARBA" id="ARBA00023136"/>
    </source>
</evidence>
<feature type="domain" description="PKD" evidence="5">
    <location>
        <begin position="260"/>
        <end position="292"/>
    </location>
</feature>
<dbReference type="InterPro" id="IPR015919">
    <property type="entry name" value="Cadherin-like_sf"/>
</dbReference>
<dbReference type="InterPro" id="IPR035986">
    <property type="entry name" value="PKD_dom_sf"/>
</dbReference>
<feature type="domain" description="Cadherin" evidence="6">
    <location>
        <begin position="133"/>
        <end position="234"/>
    </location>
</feature>
<evidence type="ECO:0000256" key="2">
    <source>
        <dbReference type="ARBA" id="ARBA00022737"/>
    </source>
</evidence>
<dbReference type="CDD" id="cd11304">
    <property type="entry name" value="Cadherin_repeat"/>
    <property type="match status" value="2"/>
</dbReference>
<dbReference type="PANTHER" id="PTHR24027:SF438">
    <property type="entry name" value="CADHERIN 23"/>
    <property type="match status" value="1"/>
</dbReference>
<reference evidence="7 8" key="1">
    <citation type="submission" date="2021-03" db="EMBL/GenBank/DDBJ databases">
        <title>Muricauda lutimaris sp. nov. and Muricauda ruestringensis sp. nov, two marine members of the Flavobacteriaceae isolated from deep sea sediments of Western Pacific.</title>
        <authorList>
            <person name="Zhao S."/>
            <person name="Liu R."/>
        </authorList>
    </citation>
    <scope>NUCLEOTIDE SEQUENCE [LARGE SCALE GENOMIC DNA]</scope>
    <source>
        <strain evidence="7 8">BC31-3-A3</strain>
    </source>
</reference>
<comment type="caution">
    <text evidence="7">The sequence shown here is derived from an EMBL/GenBank/DDBJ whole genome shotgun (WGS) entry which is preliminary data.</text>
</comment>
<feature type="domain" description="Cadherin" evidence="6">
    <location>
        <begin position="36"/>
        <end position="134"/>
    </location>
</feature>
<dbReference type="Gene3D" id="2.60.40.60">
    <property type="entry name" value="Cadherins"/>
    <property type="match status" value="2"/>
</dbReference>
<dbReference type="RefSeq" id="WP_207026423.1">
    <property type="nucleotide sequence ID" value="NZ_JAFLNM010000001.1"/>
</dbReference>
<organism evidence="7 8">
    <name type="scientific">Flagellimonas profundi</name>
    <dbReference type="NCBI Taxonomy" id="2915620"/>
    <lineage>
        <taxon>Bacteria</taxon>
        <taxon>Pseudomonadati</taxon>
        <taxon>Bacteroidota</taxon>
        <taxon>Flavobacteriia</taxon>
        <taxon>Flavobacteriales</taxon>
        <taxon>Flavobacteriaceae</taxon>
        <taxon>Flagellimonas</taxon>
    </lineage>
</organism>
<evidence type="ECO:0000313" key="8">
    <source>
        <dbReference type="Proteomes" id="UP000664807"/>
    </source>
</evidence>
<evidence type="ECO:0000256" key="1">
    <source>
        <dbReference type="ARBA" id="ARBA00004370"/>
    </source>
</evidence>
<gene>
    <name evidence="7" type="ORF">J0654_04305</name>
</gene>
<dbReference type="InterPro" id="IPR000601">
    <property type="entry name" value="PKD_dom"/>
</dbReference>
<evidence type="ECO:0000259" key="5">
    <source>
        <dbReference type="PROSITE" id="PS50093"/>
    </source>
</evidence>
<dbReference type="Gene3D" id="2.60.40.10">
    <property type="entry name" value="Immunoglobulins"/>
    <property type="match status" value="1"/>
</dbReference>
<dbReference type="InterPro" id="IPR005046">
    <property type="entry name" value="DUF285"/>
</dbReference>
<accession>A0ABS3FCH0</accession>
<evidence type="ECO:0000259" key="6">
    <source>
        <dbReference type="PROSITE" id="PS50268"/>
    </source>
</evidence>
<dbReference type="Proteomes" id="UP000664807">
    <property type="component" value="Unassembled WGS sequence"/>
</dbReference>
<protein>
    <submittedName>
        <fullName evidence="7">BspA family leucine-rich repeat surface protein</fullName>
    </submittedName>
</protein>
<dbReference type="Pfam" id="PF03382">
    <property type="entry name" value="DUF285"/>
    <property type="match status" value="1"/>
</dbReference>